<dbReference type="SMART" id="SM00387">
    <property type="entry name" value="HATPase_c"/>
    <property type="match status" value="1"/>
</dbReference>
<evidence type="ECO:0000256" key="5">
    <source>
        <dbReference type="ARBA" id="ARBA00022741"/>
    </source>
</evidence>
<dbReference type="Gene3D" id="3.30.450.20">
    <property type="entry name" value="PAS domain"/>
    <property type="match status" value="1"/>
</dbReference>
<dbReference type="InterPro" id="IPR035965">
    <property type="entry name" value="PAS-like_dom_sf"/>
</dbReference>
<feature type="domain" description="PAS" evidence="10">
    <location>
        <begin position="1"/>
        <end position="58"/>
    </location>
</feature>
<keyword evidence="4" id="KW-0808">Transferase</keyword>
<dbReference type="Pfam" id="PF02518">
    <property type="entry name" value="HATPase_c"/>
    <property type="match status" value="1"/>
</dbReference>
<evidence type="ECO:0000256" key="2">
    <source>
        <dbReference type="ARBA" id="ARBA00012438"/>
    </source>
</evidence>
<dbReference type="Pfam" id="PF00512">
    <property type="entry name" value="HisKA"/>
    <property type="match status" value="1"/>
</dbReference>
<dbReference type="CDD" id="cd00130">
    <property type="entry name" value="PAS"/>
    <property type="match status" value="1"/>
</dbReference>
<evidence type="ECO:0000256" key="1">
    <source>
        <dbReference type="ARBA" id="ARBA00000085"/>
    </source>
</evidence>
<dbReference type="AlphaFoldDB" id="A0A3G8M9D2"/>
<dbReference type="InterPro" id="IPR036097">
    <property type="entry name" value="HisK_dim/P_sf"/>
</dbReference>
<name>A0A3G8M9D2_9HYPH</name>
<proteinExistence type="predicted"/>
<evidence type="ECO:0000259" key="10">
    <source>
        <dbReference type="PROSITE" id="PS50112"/>
    </source>
</evidence>
<accession>A0A3G8M9D2</accession>
<dbReference type="GO" id="GO:0005524">
    <property type="term" value="F:ATP binding"/>
    <property type="evidence" value="ECO:0007669"/>
    <property type="project" value="UniProtKB-KW"/>
</dbReference>
<dbReference type="Gene3D" id="3.30.565.10">
    <property type="entry name" value="Histidine kinase-like ATPase, C-terminal domain"/>
    <property type="match status" value="1"/>
</dbReference>
<dbReference type="CDD" id="cd00082">
    <property type="entry name" value="HisKA"/>
    <property type="match status" value="1"/>
</dbReference>
<keyword evidence="8" id="KW-0902">Two-component regulatory system</keyword>
<dbReference type="PROSITE" id="PS50109">
    <property type="entry name" value="HIS_KIN"/>
    <property type="match status" value="1"/>
</dbReference>
<dbReference type="SUPFAM" id="SSF55874">
    <property type="entry name" value="ATPase domain of HSP90 chaperone/DNA topoisomerase II/histidine kinase"/>
    <property type="match status" value="1"/>
</dbReference>
<evidence type="ECO:0000259" key="9">
    <source>
        <dbReference type="PROSITE" id="PS50109"/>
    </source>
</evidence>
<keyword evidence="5" id="KW-0547">Nucleotide-binding</keyword>
<keyword evidence="7" id="KW-0067">ATP-binding</keyword>
<gene>
    <name evidence="11" type="ORF">EHO51_06400</name>
</gene>
<dbReference type="GO" id="GO:0000155">
    <property type="term" value="F:phosphorelay sensor kinase activity"/>
    <property type="evidence" value="ECO:0007669"/>
    <property type="project" value="InterPro"/>
</dbReference>
<dbReference type="PROSITE" id="PS50112">
    <property type="entry name" value="PAS"/>
    <property type="match status" value="1"/>
</dbReference>
<evidence type="ECO:0000313" key="12">
    <source>
        <dbReference type="Proteomes" id="UP000273982"/>
    </source>
</evidence>
<dbReference type="Proteomes" id="UP000273982">
    <property type="component" value="Chromosome"/>
</dbReference>
<evidence type="ECO:0000313" key="11">
    <source>
        <dbReference type="EMBL" id="AZG78536.1"/>
    </source>
</evidence>
<comment type="catalytic activity">
    <reaction evidence="1">
        <text>ATP + protein L-histidine = ADP + protein N-phospho-L-histidine.</text>
        <dbReference type="EC" id="2.7.13.3"/>
    </reaction>
</comment>
<evidence type="ECO:0000256" key="4">
    <source>
        <dbReference type="ARBA" id="ARBA00022679"/>
    </source>
</evidence>
<feature type="domain" description="Histidine kinase" evidence="9">
    <location>
        <begin position="128"/>
        <end position="342"/>
    </location>
</feature>
<dbReference type="SUPFAM" id="SSF47384">
    <property type="entry name" value="Homodimeric domain of signal transducing histidine kinase"/>
    <property type="match status" value="1"/>
</dbReference>
<dbReference type="PANTHER" id="PTHR43065:SF10">
    <property type="entry name" value="PEROXIDE STRESS-ACTIVATED HISTIDINE KINASE MAK3"/>
    <property type="match status" value="1"/>
</dbReference>
<evidence type="ECO:0000256" key="8">
    <source>
        <dbReference type="ARBA" id="ARBA00023012"/>
    </source>
</evidence>
<dbReference type="InterPro" id="IPR003661">
    <property type="entry name" value="HisK_dim/P_dom"/>
</dbReference>
<keyword evidence="6" id="KW-0418">Kinase</keyword>
<evidence type="ECO:0000256" key="3">
    <source>
        <dbReference type="ARBA" id="ARBA00022553"/>
    </source>
</evidence>
<dbReference type="InterPro" id="IPR013767">
    <property type="entry name" value="PAS_fold"/>
</dbReference>
<dbReference type="InterPro" id="IPR004358">
    <property type="entry name" value="Sig_transdc_His_kin-like_C"/>
</dbReference>
<sequence length="343" mass="38127">MLNAAFDGNIALDEQGVVRSISAEAASLFGYAPGDVVGRDFGMLTPEANQRHRDYLRRGTPSIRHEIEGLRQDGSVFPVELVVSEVACDGERLFIALIRDLSSRLRCEQGVQELQANRLELIENMATGLAHELKQPLTAIGAYLNFARRHLNEKDLSIEKVEEMLDNADAQVFRVAEIMDNLRQFIARGETSKAPQNLNAVIRTACEFTDALAREHHVQTAIDLEASPDTVVINKVQIQQVVVNLKRNAVEAMQNCERREMRVSTRLIEGNLIRADVADTGPGLPEEIKDRLFEQFTTTKPHGLGVGLSISRSIIEAHNGKIWAEPNPEGGTIFSFVLPLEDR</sequence>
<dbReference type="InterPro" id="IPR003594">
    <property type="entry name" value="HATPase_dom"/>
</dbReference>
<evidence type="ECO:0000256" key="7">
    <source>
        <dbReference type="ARBA" id="ARBA00022840"/>
    </source>
</evidence>
<organism evidence="11 12">
    <name type="scientific">Methylocystis rosea</name>
    <dbReference type="NCBI Taxonomy" id="173366"/>
    <lineage>
        <taxon>Bacteria</taxon>
        <taxon>Pseudomonadati</taxon>
        <taxon>Pseudomonadota</taxon>
        <taxon>Alphaproteobacteria</taxon>
        <taxon>Hyphomicrobiales</taxon>
        <taxon>Methylocystaceae</taxon>
        <taxon>Methylocystis</taxon>
    </lineage>
</organism>
<dbReference type="NCBIfam" id="TIGR00229">
    <property type="entry name" value="sensory_box"/>
    <property type="match status" value="1"/>
</dbReference>
<dbReference type="SMART" id="SM00388">
    <property type="entry name" value="HisKA"/>
    <property type="match status" value="1"/>
</dbReference>
<dbReference type="InterPro" id="IPR005467">
    <property type="entry name" value="His_kinase_dom"/>
</dbReference>
<dbReference type="InterPro" id="IPR036890">
    <property type="entry name" value="HATPase_C_sf"/>
</dbReference>
<dbReference type="PANTHER" id="PTHR43065">
    <property type="entry name" value="SENSOR HISTIDINE KINASE"/>
    <property type="match status" value="1"/>
</dbReference>
<dbReference type="GO" id="GO:0006355">
    <property type="term" value="P:regulation of DNA-templated transcription"/>
    <property type="evidence" value="ECO:0007669"/>
    <property type="project" value="InterPro"/>
</dbReference>
<keyword evidence="3" id="KW-0597">Phosphoprotein</keyword>
<protein>
    <recommendedName>
        <fullName evidence="2">histidine kinase</fullName>
        <ecNumber evidence="2">2.7.13.3</ecNumber>
    </recommendedName>
</protein>
<dbReference type="PRINTS" id="PR00344">
    <property type="entry name" value="BCTRLSENSOR"/>
</dbReference>
<evidence type="ECO:0000256" key="6">
    <source>
        <dbReference type="ARBA" id="ARBA00022777"/>
    </source>
</evidence>
<dbReference type="Pfam" id="PF00989">
    <property type="entry name" value="PAS"/>
    <property type="match status" value="1"/>
</dbReference>
<reference evidence="11 12" key="1">
    <citation type="submission" date="2018-11" db="EMBL/GenBank/DDBJ databases">
        <title>Genome squencing of methanotrophic bacteria isolated from alkaline groundwater in Korea.</title>
        <authorList>
            <person name="Nguyen L.N."/>
        </authorList>
    </citation>
    <scope>NUCLEOTIDE SEQUENCE [LARGE SCALE GENOMIC DNA]</scope>
    <source>
        <strain evidence="11 12">GW6</strain>
    </source>
</reference>
<dbReference type="SUPFAM" id="SSF55785">
    <property type="entry name" value="PYP-like sensor domain (PAS domain)"/>
    <property type="match status" value="1"/>
</dbReference>
<dbReference type="EMBL" id="CP034086">
    <property type="protein sequence ID" value="AZG78536.1"/>
    <property type="molecule type" value="Genomic_DNA"/>
</dbReference>
<dbReference type="KEGG" id="mros:EHO51_06400"/>
<dbReference type="InterPro" id="IPR000014">
    <property type="entry name" value="PAS"/>
</dbReference>
<dbReference type="EC" id="2.7.13.3" evidence="2"/>
<dbReference type="Gene3D" id="1.10.287.130">
    <property type="match status" value="1"/>
</dbReference>